<dbReference type="InterPro" id="IPR003593">
    <property type="entry name" value="AAA+_ATPase"/>
</dbReference>
<dbReference type="FunFam" id="1.10.287.2620:FF:000001">
    <property type="entry name" value="Cytoplasmic dynein heavy chain 1"/>
    <property type="match status" value="1"/>
</dbReference>
<dbReference type="STRING" id="7102.A0A2A4JR67"/>
<dbReference type="Gene3D" id="1.20.1270.280">
    <property type="match status" value="1"/>
</dbReference>
<dbReference type="GO" id="GO:0005874">
    <property type="term" value="C:microtubule"/>
    <property type="evidence" value="ECO:0007669"/>
    <property type="project" value="UniProtKB-KW"/>
</dbReference>
<dbReference type="InterPro" id="IPR043157">
    <property type="entry name" value="Dynein_AAA1S"/>
</dbReference>
<dbReference type="GO" id="GO:0048469">
    <property type="term" value="P:cell maturation"/>
    <property type="evidence" value="ECO:0007669"/>
    <property type="project" value="UniProtKB-ARBA"/>
</dbReference>
<feature type="domain" description="AAA+ ATPase" evidence="14">
    <location>
        <begin position="2872"/>
        <end position="3085"/>
    </location>
</feature>
<dbReference type="Pfam" id="PF12775">
    <property type="entry name" value="AAA_7"/>
    <property type="match status" value="1"/>
</dbReference>
<evidence type="ECO:0000256" key="9">
    <source>
        <dbReference type="ARBA" id="ARBA00023054"/>
    </source>
</evidence>
<dbReference type="GO" id="GO:0000776">
    <property type="term" value="C:kinetochore"/>
    <property type="evidence" value="ECO:0007669"/>
    <property type="project" value="UniProtKB-ARBA"/>
</dbReference>
<evidence type="ECO:0000256" key="6">
    <source>
        <dbReference type="ARBA" id="ARBA00022741"/>
    </source>
</evidence>
<dbReference type="GO" id="GO:0005938">
    <property type="term" value="C:cell cortex"/>
    <property type="evidence" value="ECO:0007669"/>
    <property type="project" value="UniProtKB-ARBA"/>
</dbReference>
<dbReference type="FunFam" id="3.40.50.300:FF:000373">
    <property type="entry name" value="Cytoplasmic dynein heavy chain 2"/>
    <property type="match status" value="1"/>
</dbReference>
<dbReference type="InterPro" id="IPR041658">
    <property type="entry name" value="AAA_lid_11"/>
</dbReference>
<keyword evidence="8" id="KW-0243">Dynein</keyword>
<dbReference type="SMART" id="SM00382">
    <property type="entry name" value="AAA"/>
    <property type="match status" value="4"/>
</dbReference>
<dbReference type="FunFam" id="1.10.8.720:FF:000003">
    <property type="entry name" value="Cytoplasmic dynein heavy chain 2"/>
    <property type="match status" value="2"/>
</dbReference>
<dbReference type="FunFam" id="1.20.58.1120:FF:000003">
    <property type="entry name" value="Cytoplasmic dynein heavy chain 1"/>
    <property type="match status" value="1"/>
</dbReference>
<evidence type="ECO:0000256" key="7">
    <source>
        <dbReference type="ARBA" id="ARBA00022840"/>
    </source>
</evidence>
<dbReference type="GO" id="GO:1904115">
    <property type="term" value="C:axon cytoplasm"/>
    <property type="evidence" value="ECO:0007669"/>
    <property type="project" value="GOC"/>
</dbReference>
<evidence type="ECO:0000256" key="2">
    <source>
        <dbReference type="ARBA" id="ARBA00008887"/>
    </source>
</evidence>
<evidence type="ECO:0000256" key="1">
    <source>
        <dbReference type="ARBA" id="ARBA00004245"/>
    </source>
</evidence>
<feature type="domain" description="AAA+ ATPase" evidence="14">
    <location>
        <begin position="3592"/>
        <end position="3758"/>
    </location>
</feature>
<proteinExistence type="inferred from homology"/>
<dbReference type="PANTHER" id="PTHR46532:SF13">
    <property type="entry name" value="CYTOPLASMIC DYNEIN 1 HEAVY CHAIN 1"/>
    <property type="match status" value="1"/>
</dbReference>
<dbReference type="Gene3D" id="1.20.920.30">
    <property type="match status" value="1"/>
</dbReference>
<dbReference type="InterPro" id="IPR024317">
    <property type="entry name" value="Dynein_heavy_chain_D4_dom"/>
</dbReference>
<dbReference type="GO" id="GO:0005524">
    <property type="term" value="F:ATP binding"/>
    <property type="evidence" value="ECO:0007669"/>
    <property type="project" value="UniProtKB-KW"/>
</dbReference>
<dbReference type="GO" id="GO:0051293">
    <property type="term" value="P:establishment of spindle localization"/>
    <property type="evidence" value="ECO:0007669"/>
    <property type="project" value="UniProtKB-ARBA"/>
</dbReference>
<dbReference type="FunFam" id="1.20.920.30:FF:000001">
    <property type="entry name" value="Cytoplasmic dynein heavy chain 1"/>
    <property type="match status" value="1"/>
</dbReference>
<dbReference type="InterPro" id="IPR042228">
    <property type="entry name" value="Dynein_linker_3"/>
</dbReference>
<dbReference type="FunFam" id="1.20.140.100:FF:000002">
    <property type="entry name" value="Cytoplasmic dynein heavy chain 1"/>
    <property type="match status" value="1"/>
</dbReference>
<dbReference type="GO" id="GO:0005858">
    <property type="term" value="C:axonemal dynein complex"/>
    <property type="evidence" value="ECO:0007669"/>
    <property type="project" value="TreeGrafter"/>
</dbReference>
<dbReference type="Pfam" id="PF18198">
    <property type="entry name" value="AAA_lid_11"/>
    <property type="match status" value="2"/>
</dbReference>
<reference evidence="15" key="1">
    <citation type="submission" date="2017-09" db="EMBL/GenBank/DDBJ databases">
        <title>Contemporary evolution of a Lepidopteran species, Heliothis virescens, in response to modern agricultural practices.</title>
        <authorList>
            <person name="Fritz M.L."/>
            <person name="Deyonke A.M."/>
            <person name="Papanicolaou A."/>
            <person name="Micinski S."/>
            <person name="Westbrook J."/>
            <person name="Gould F."/>
        </authorList>
    </citation>
    <scope>NUCLEOTIDE SEQUENCE [LARGE SCALE GENOMIC DNA]</scope>
    <source>
        <strain evidence="15">HvINT-</strain>
        <tissue evidence="15">Whole body</tissue>
    </source>
</reference>
<dbReference type="InterPro" id="IPR027417">
    <property type="entry name" value="P-loop_NTPase"/>
</dbReference>
<dbReference type="Pfam" id="PF08393">
    <property type="entry name" value="DHC_N2"/>
    <property type="match status" value="1"/>
</dbReference>
<dbReference type="FunFam" id="1.10.472.130:FF:000002">
    <property type="entry name" value="Cytoplasmic dynein heavy chain 1"/>
    <property type="match status" value="1"/>
</dbReference>
<evidence type="ECO:0000256" key="5">
    <source>
        <dbReference type="ARBA" id="ARBA00022737"/>
    </source>
</evidence>
<dbReference type="Gene3D" id="3.40.50.300">
    <property type="entry name" value="P-loop containing nucleotide triphosphate hydrolases"/>
    <property type="match status" value="6"/>
</dbReference>
<dbReference type="FunFam" id="3.40.50.300:FF:000517">
    <property type="entry name" value="Cytoplasmic dynein heavy chain 1"/>
    <property type="match status" value="1"/>
</dbReference>
<evidence type="ECO:0000256" key="12">
    <source>
        <dbReference type="ARBA" id="ARBA00033439"/>
    </source>
</evidence>
<dbReference type="FunFam" id="3.40.50.300:FF:000071">
    <property type="entry name" value="Cytoplasmic dynein heavy chain 1"/>
    <property type="match status" value="1"/>
</dbReference>
<dbReference type="InterPro" id="IPR024743">
    <property type="entry name" value="Dynein_HC_stalk"/>
</dbReference>
<sequence>MGDSLDGSENSPESQNVVVVDFQDFANYLRRAATVLLPEDDIVPPALNAALEDKVNQDCIRKFFSDPQVSSLYVQRFSSKDDSEQPTEGEEEKEAVTYQISNEVHFSSSRVAAFVCIKRGAVIEADKSIHSQLRLINLSDGSPYETLHAFISKTMAPFFKSYVKESGRADRDGDKMAPSVEKKIAELEMGLLHLQQNIDIPEITLPVHPLVAAVIKRAADEGRKPRVADFGDKVEDSTFLNQLQNGVNRWIKEIQKVTKLDRDPSNGTALQEISFWLNLERALHRIQEKRESIEVALTLEILKYGKRFHATVSFDTDTGLKQALATVSDYNPLMKDFPINDLLSATELERIRLAVQQIFSHLRKIRSTKYPIQRGLRLVEAISRDLGQQLLKVLGTRRLMHIPFEDFERVMTQCFEVFSCWDDEYEKLQGLLRDIVKKKRDEHLKMVWRVSPSHKRLQARMEHMRRFRRHHEQLRTVMLRVLRPRATVAADAGAGGEPAQPHSLPMDAADANAIAEVNLAYENVKEVDCLDISREGCDAWEAAVRRYEDRIDRVETRITAHLRDQLGTAKNANEMFRIFSRFNALFVRPHIRGAIREYQTQLIQRVKDDIEALHEKFKVQYPQSKCSRLSLVRDLPPVAGSIIWAKQIDHQLTAYLKRVEDVLGKGWENHIEGQKLKADGDSFRLKLDTQEVFDDWARKVQQRNLGVSGRIFAIESVRARSGKTGTILKLKVNFLPEIITLYKEVRNLKNLGFSEQPTEGEEEKEAVTYQISNEVHFSSSRVAAFVCIKRGAVIEADKSIHSQLRLINLSDGSPYETLHAFISKTMAPFFKSYVKESGRADRDGDKMAPSVEKKIAELEMGLLHLQQNIDIPEITLPVHPLVAAVIKRAADEGRKPRVADFGDKVEDSTFLNQLQNGVNRWIKEIQKVTKLDRDPSNGTALQEISFWLNLERALHRIQEKRESIEVALTLEILKYGKRFHATVSFDTDTGLKQALATVSDYNPLMKDFPINDLLSATELERIRLAVQQIFSHLRKIRSTKYPIQRGLRLVEAISRDLGQQLLKVLGTRRLMHIPFEDFERVMTQCFEVFSCWDDEYEKLQGLLRDIVKKKRDEHLKMVWRVSPSHKRLQARMEHMRRFRRHHEQLRTVMLRVLRPRATVAADAGAGGEPAQPHSLPMDAADANAIAEVNLAYENVKEVDCLDISREGCDAWEAAVRRYEDRIDRVETRITAHLRDQLGTAKNANEMFRIFSRFNALFVRPHIRGAIREYQTQLIQRVKDDIEALHEKFKVQYPQSKCSRLSLVRDLPPVAGSIIWAKQIDHQLTAYLKRVEDVLGKGWENHIEGQKLKADGDSFRLKLDTQEVFDDWARKVQQRNLGVSGRIFAIESVRARSGKTGTILKLKVNFLPEIITLYKEVRNLKNLGFRVPLAIVNKAHQANQLYPFAISLIESVRTYERTLEKIRDKASIIPLVAGLRRDVLNQVSEGMALVWESYKLDPYVQKLSEVVLLFQEKVEDLLAVEEQISVDARSLETCPYSAVSLADILSRLQRAIDDLSLRQYSNLHLWVQRLDEEVEKSLAARLQAGIEAWTSALLGKSHELDLSMDTYSPTEPTHKPGGEPQIARVVHEVRITNQQMYLFPSLEEARFQLMRQMFAWQAIVTSQHRLQSTRYQVGVARAQTATYRNLLTKLPAGSNPLENAYDAIEQKISQVREYVDEWLRYQALWDLQPESLYGRLGEDITLWIKCLNDIKKSRTTFDTSDTRREYGPVVIDFARVQSKVALKYDAWHKEVLGKFGALLGGEMVTFHSQLAKSRSQLEQQTIEAASTSDAVSLITYVQQLKREVLAWEKQVDIYREAQRILERQRFQFPAQWLHVDNIEGEWSAFNEIMRRKDSSIQTQVASLQQKIVAEDKAVEARTLEFLTEWERSKPTDGSTRPEDALARLQAMETRYTRLKDERDNVAKAKEALELHDTGSSINNERMTVALEELQDLRGVWSSLSKIWTQIDDIREKPWLSVQPRKLRQQLEAMLNELKELPARLRMYDSYEYVRKLLQSYTKVNMLIVELKSDALKERHWRQLCRALRVDWSLSELTLGQVWDADLLHNEHTVKDVVSVAQGEMALEEFLKQVRESWQSYELDLINYQNKCKIIRGWDDLFNKVKEHINSVAAMKLSPYYKVFEEEALTWEEKLNRINALFDVWIDVQRRWVYLEGIFSGSADIKTLLPVETSRFQSISSEFLGLMKKVSKSPMVMDVLNIPGVQRSLERLADLLGKIQKALGEYLERERSSFPRFYFVGDEDLLEIIGNSKNIARLQKHFKKMFAGVAAIILNEDNTIINGIASREGEEVYFTSPVSTIENPKINSWLSMVEREMRVTLACRLKDAVGDVKQFKDGNVDPQKFIDWCDKYQAQIVVLAAQILWSEDVEAALASGGGDGLKRVLAHVENMLNILADSVLQEQPPLRRKKLEHLINEFVHKRTVTRRLIASDVNSPRSFEWLCEMRFYFDPRNNDVLQQLTIHMANAKFLYGFEYLGVQDRLVQTPLTDRCYLTMTQALEARLGGSPFGPAGTGKTESVKALGNQLGRFVLVFNCDETFDFQAMGRIFVGLCQVGAWGCFDEFNRLEERMLSAVSQQVQTIQEALKSHQEGDNTAKSITVELVGKQVRVSQDMAIFITMNPGYAGRSNLPDNLKKLFRSLAMTTPDRQLIAEVMLFSQGFRTAEKLACKIVPFFKLCDEQLSNQSHYDFGLRALKSVLVSAGNVKRDRIQKIKENLIERSTEVPDEASIAESLPEQDILIQSVCETMVPKLVAEDIPLLFSLLNDVFPNVGYTRAEMTGLKNEIRAVCAEEFLVCGEGDEQGSTWMDKVLQLYQICKLNHGLMMVGPSGSGKSTAWRVLLKALERYEGVEGVAHVIDPKAMSKETLYGVLDPNTREWTDGLFTHILRKIIDNVRGEINKRQWIIFDGDVDPEWVENLNSVLDDNKLLTLPNGERLSLPPNVRVMFEVQDLKYATLATVSRCGMVWFSQDVLTTEMIFENYLMRLRNIPLEDGEEDSFSIVMAAPTAGGDQTATENILSPALQTQRDVASILQPLFFGDGLVVKCLERAVSLDHIMDFTRHRALSSLHSMLNRGVRNILAYNRQHPDFPITNEQLEAYVPKWLVYSLLWSFAGDAKLKDRNELGDFIRSASTMQLPNCGANQHIIDFEVCITGEWVPWSAKVPQIEVETHKVAAPDVVVPTLDTVRHEALLYTWLAEHKPLVLCGPPGSGKTMTLFSALRALPDMEVVGLNFSSATTPELLLKTFDHYCEYRKTPNGVVLAPVQLGKWLVLFCDEINLPDMDQYGTQRVISFLRQLLEHKGFYRASDHSWVHLERIQFVGACNPPTDPGRKPLSHRLLRHVPVIYVDYPGETSLEQIYGTFTRAMLRMQPALRGYAEPLTQAMVKLYLASQERFTQDMQPHYVYSPREMTRWVRGICEAIRPLDNLNVEGLVRLWAHEALRLFQDRLVDDAERQWTDENIDNVAMMFFPGINREQALARPILYSNWLSKDYVPVLRDQLREYVKARLKVFYEEELDVPLVLFDEVLDHVLRIDRIFRQPQGHLLLIGVSGAGKTTLSRFVAWMNGLSIFQIKVHNKYTGADFDEDLRSVLRRAGCRDEKVAFILDESNVLDSGFLERMNTLLANGEVPGLFEGDEFAALMTQCKEGAQREGLMLDSNDELYKWFTGQVMRNLHVVFTMNPSSEGLKDRAATSPALFNRCVLNWFGDWSDGALFQVGKEFTQRMDLDSAEYSPPDGFPSACGEVGERPSHREAVVNACVYVHQTLHRANASLAKRANRTMAITPRHYLDFIQQMVKLYAEKRADLEEQQLHLNVGLGKIAETVEQVEEMQKSLAVKSQELQAKNEAANAKLRQMVKDQQEAEKKKVESQEIQVALEKQTKEIEAKRRDVMADLAQVEPAVIEAQNAVRSIKKQQLVEVRSMANPPSVVKMALESICTLLGEKGDTWKGIRSVVMKDNFISTIVNFETENITDDVREKMRTRYLSNPDYNFEKVNRASMACGPMVKWAIAQIEYADMLKRVEPLRNELKALEDRAQSNVTAGNEVSELIAQLEKSIASYKEEYAQLISQAQAIKTDLENVQAKVDRSIALLKSLVIERERWESSSETFRSQMSTIVGDVLLSAAFIAYGGYFDQHYRQNLFTTWTAHLAAANIKYRADIARTEYLSNPDERLRWQANALPTDELCVENAIMLRRFNRYPLIIDPSGQATEFIMREFKERKITKTSFLDDSFRKNLESALRFGNPLLVQDVENYDPILNPVLNRELRRTGGRVLITLGDQDIDLSPSFVIFLSTRDPTVEFPPDMCSRVTFVNFTVTRSSLQSQCLHRVLKAERPDIDTKRSDLLKLQGEFHLRLRQLEKSLLQALNDAKGKILDDDSVIATLETLKKEADDIGQKIEYADMLKRVEPLRNELKALEDRAQSNVTAGNEVSELIAQLEKSIASYKEEYAQLISQAQAIKTDLENVQAKVDRSIALLKSLVIERERWESSSETFRSQMSTIVGDVLLSAAFIAYGGYFDQHYRQNLFTTWTAHLAAANIKYRADIARTEYLSNPDERLRWQANALPTDELCVENAIMLRRFNRYPLIIDPSGQATEFIMREFKERKITKTSFLDDSFRKNLESALRFGNPLLVQDVENYDPILNPVLNRELRRTGGRVLITLGDQDIDLSPSFVIFLSTRDPTVEFPPDMCSRVTFVNFTVTRSSLQSQCLHRVLKAERPDIDTKRSDLLKLQGEFHLRLRQLEKSLLQALNDAKGKILDDDSVIATLETLKKEADDIGQKVEETDKVIAEIETVSQQYLPLSQACSSIYFTMESLHQVHFLYQYSLKMFLDIFSSVLVCPMLSGITDYTARLKIITEELFAVVYERVARGMLHTDRLTFALLLCRIHLKGTGADDTLDRSFGVFLGGKEGFVSTTSPLEPLTHQQHDAAARLSSRLPHFRRLLDKVGELPELAAWLSQAAPEQCVPTLWDGDAAAPPAPHTLAMYRLLLIQAFRPDRVIAAATQLVTAVLGAGYMAKAETELDLASITETQLNATTPALLCSVPGYDASGRVDDMATEMNKPLSSIAIGSAEGFNQAERAINTACKTGRWVMLKNVHLAPVWLVQLEKKLHSLQPHPNFRLFLTTEISPKLPVNLLRAGRVLVFEPPPGIRANLLRTFATVPAARMMKQPSERARLYFLLAWFHGIVQERLRYVPLGWAKYYEFNESDLRVACDTLDTWIDATAMGRTNLPPEKVPWEALVTLLSQCIYGGKIDNSFDQRLLHSFLCKLFTPKSFEADFALVANVDGASGNQRHITMPDGNRRDHFLKWIEDLSDRQTPSWLGLPNNAEKVLLTNQGSDLVSKLLKMQQLEDEEELAYNAAAQDHDAVADSMVAGRPAWMKTLHSTATNWLQLLPQQLPTLRRTVENIKDPLYRFFEREVAAGASLLQQVLHDLRNVLSICIVQERLRYVPLGWAKYYEFNESDLRVACDTLDTWIDATAMGRTNLPPEKVPWEALVTLLSQCIYGGKIDNSFDQRLLHSFLCKLFTPKSFEADFALVANVDGASGNQRHITMPDGNRRDHFLKWIEDLSDRQTPSWLGLPNNAEKVLLTNQGSDLVSKLLKMQQLEDEEELAYNAAAQDHDAVADSMVAGRPAWMKTLHSTATNWLQLLPQQLPTLRRTVENIKDPLYRFFEREVAAGASLLQQVLHDLRNVLSICQDK</sequence>
<name>A0A2A4JR67_HELVI</name>
<dbReference type="Gene3D" id="1.20.920.20">
    <property type="match status" value="4"/>
</dbReference>
<keyword evidence="7" id="KW-0067">ATP-binding</keyword>
<dbReference type="Gene3D" id="1.20.58.1120">
    <property type="match status" value="1"/>
</dbReference>
<dbReference type="Pfam" id="PF08385">
    <property type="entry name" value="DHC_N1"/>
    <property type="match status" value="2"/>
</dbReference>
<dbReference type="InterPro" id="IPR054354">
    <property type="entry name" value="DYNC2H1-like_lid"/>
</dbReference>
<dbReference type="Gene3D" id="1.10.472.130">
    <property type="match status" value="1"/>
</dbReference>
<feature type="coiled-coil region" evidence="13">
    <location>
        <begin position="537"/>
        <end position="564"/>
    </location>
</feature>
<dbReference type="InterPro" id="IPR026983">
    <property type="entry name" value="DHC"/>
</dbReference>
<dbReference type="GO" id="GO:0045505">
    <property type="term" value="F:dynein intermediate chain binding"/>
    <property type="evidence" value="ECO:0007669"/>
    <property type="project" value="InterPro"/>
</dbReference>
<dbReference type="PANTHER" id="PTHR46532">
    <property type="entry name" value="MALE FERTILITY FACTOR KL5"/>
    <property type="match status" value="1"/>
</dbReference>
<dbReference type="FunFam" id="1.10.8.710:FF:000005">
    <property type="entry name" value="Cytoplasmic dynein heavy chain 1"/>
    <property type="match status" value="1"/>
</dbReference>
<dbReference type="InterPro" id="IPR004273">
    <property type="entry name" value="Dynein_heavy_D6_P-loop"/>
</dbReference>
<dbReference type="EMBL" id="NWSH01000780">
    <property type="protein sequence ID" value="PCG74266.1"/>
    <property type="molecule type" value="Genomic_DNA"/>
</dbReference>
<feature type="domain" description="AAA+ ATPase" evidence="14">
    <location>
        <begin position="3250"/>
        <end position="3400"/>
    </location>
</feature>
<keyword evidence="9 13" id="KW-0175">Coiled coil</keyword>
<evidence type="ECO:0000256" key="8">
    <source>
        <dbReference type="ARBA" id="ARBA00023017"/>
    </source>
</evidence>
<dbReference type="GO" id="GO:0051642">
    <property type="term" value="P:centrosome localization"/>
    <property type="evidence" value="ECO:0007669"/>
    <property type="project" value="UniProtKB-ARBA"/>
</dbReference>
<dbReference type="Pfam" id="PF12777">
    <property type="entry name" value="MT"/>
    <property type="match status" value="2"/>
</dbReference>
<dbReference type="GO" id="GO:0012505">
    <property type="term" value="C:endomembrane system"/>
    <property type="evidence" value="ECO:0007669"/>
    <property type="project" value="UniProtKB-ARBA"/>
</dbReference>
<dbReference type="InterPro" id="IPR035699">
    <property type="entry name" value="AAA_6"/>
</dbReference>
<feature type="domain" description="AAA+ ATPase" evidence="14">
    <location>
        <begin position="2558"/>
        <end position="2709"/>
    </location>
</feature>
<evidence type="ECO:0000256" key="13">
    <source>
        <dbReference type="SAM" id="Coils"/>
    </source>
</evidence>
<dbReference type="InterPro" id="IPR013594">
    <property type="entry name" value="Dynein_heavy_tail"/>
</dbReference>
<dbReference type="InterPro" id="IPR042222">
    <property type="entry name" value="Dynein_2_N"/>
</dbReference>
<protein>
    <recommendedName>
        <fullName evidence="12">Dynein heavy chain, cytosolic</fullName>
    </recommendedName>
</protein>
<dbReference type="GO" id="GO:0008569">
    <property type="term" value="F:minus-end-directed microtubule motor activity"/>
    <property type="evidence" value="ECO:0007669"/>
    <property type="project" value="InterPro"/>
</dbReference>
<feature type="coiled-coil region" evidence="13">
    <location>
        <begin position="4449"/>
        <end position="4518"/>
    </location>
</feature>
<gene>
    <name evidence="15" type="ORF">B5V51_13598</name>
</gene>
<dbReference type="FunFam" id="3.40.50.300:FF:001956">
    <property type="entry name" value="Dynein cytoplasmic 1 heavy chain 1"/>
    <property type="match status" value="1"/>
</dbReference>
<evidence type="ECO:0000313" key="15">
    <source>
        <dbReference type="EMBL" id="PCG74266.1"/>
    </source>
</evidence>
<keyword evidence="5" id="KW-0677">Repeat</keyword>
<dbReference type="CDD" id="cd00009">
    <property type="entry name" value="AAA"/>
    <property type="match status" value="2"/>
</dbReference>
<dbReference type="FunFam" id="1.10.8.1220:FF:000002">
    <property type="entry name" value="cytoplasmic dynein 1 heavy chain 1-like"/>
    <property type="match status" value="1"/>
</dbReference>
<dbReference type="GO" id="GO:0072384">
    <property type="term" value="P:organelle transport along microtubule"/>
    <property type="evidence" value="ECO:0007669"/>
    <property type="project" value="UniProtKB-ARBA"/>
</dbReference>
<dbReference type="Gene3D" id="3.20.180.20">
    <property type="entry name" value="Dynein heavy chain, N-terminal domain 2"/>
    <property type="match status" value="1"/>
</dbReference>
<evidence type="ECO:0000259" key="14">
    <source>
        <dbReference type="SMART" id="SM00382"/>
    </source>
</evidence>
<dbReference type="Gene3D" id="1.10.8.720">
    <property type="entry name" value="Region D6 of dynein motor"/>
    <property type="match status" value="2"/>
</dbReference>
<keyword evidence="10" id="KW-0505">Motor protein</keyword>
<feature type="coiled-coil region" evidence="13">
    <location>
        <begin position="1943"/>
        <end position="1970"/>
    </location>
</feature>
<comment type="similarity">
    <text evidence="2">Belongs to the dynein heavy chain family.</text>
</comment>
<dbReference type="Gene3D" id="1.10.8.710">
    <property type="match status" value="1"/>
</dbReference>
<accession>A0A2A4JR67</accession>
<keyword evidence="11" id="KW-0206">Cytoskeleton</keyword>
<dbReference type="InterPro" id="IPR013602">
    <property type="entry name" value="Dynein_heavy_linker"/>
</dbReference>
<dbReference type="GO" id="GO:0051235">
    <property type="term" value="P:maintenance of location"/>
    <property type="evidence" value="ECO:0007669"/>
    <property type="project" value="UniProtKB-ARBA"/>
</dbReference>
<organism evidence="15">
    <name type="scientific">Heliothis virescens</name>
    <name type="common">Tobacco budworm moth</name>
    <dbReference type="NCBI Taxonomy" id="7102"/>
    <lineage>
        <taxon>Eukaryota</taxon>
        <taxon>Metazoa</taxon>
        <taxon>Ecdysozoa</taxon>
        <taxon>Arthropoda</taxon>
        <taxon>Hexapoda</taxon>
        <taxon>Insecta</taxon>
        <taxon>Pterygota</taxon>
        <taxon>Neoptera</taxon>
        <taxon>Endopterygota</taxon>
        <taxon>Lepidoptera</taxon>
        <taxon>Glossata</taxon>
        <taxon>Ditrysia</taxon>
        <taxon>Noctuoidea</taxon>
        <taxon>Noctuidae</taxon>
        <taxon>Heliothinae</taxon>
        <taxon>Heliothis</taxon>
    </lineage>
</organism>
<comment type="caution">
    <text evidence="15">The sequence shown here is derived from an EMBL/GenBank/DDBJ whole genome shotgun (WGS) entry which is preliminary data.</text>
</comment>
<dbReference type="Gene3D" id="6.10.140.1060">
    <property type="match status" value="1"/>
</dbReference>
<dbReference type="GO" id="GO:0008090">
    <property type="term" value="P:retrograde axonal transport"/>
    <property type="evidence" value="ECO:0007669"/>
    <property type="project" value="UniProtKB-ARBA"/>
</dbReference>
<dbReference type="Pfam" id="PF12780">
    <property type="entry name" value="AAA_8"/>
    <property type="match status" value="1"/>
</dbReference>
<dbReference type="SUPFAM" id="SSF52540">
    <property type="entry name" value="P-loop containing nucleoside triphosphate hydrolases"/>
    <property type="match status" value="4"/>
</dbReference>
<feature type="coiled-coil region" evidence="13">
    <location>
        <begin position="4065"/>
        <end position="4134"/>
    </location>
</feature>
<dbReference type="Pfam" id="PF17852">
    <property type="entry name" value="Dynein_AAA_lid"/>
    <property type="match status" value="1"/>
</dbReference>
<dbReference type="FunFam" id="3.20.180.20:FF:000002">
    <property type="entry name" value="Cytoplasmic dynein heavy chain 1"/>
    <property type="match status" value="1"/>
</dbReference>
<evidence type="ECO:0000256" key="11">
    <source>
        <dbReference type="ARBA" id="ARBA00023212"/>
    </source>
</evidence>
<keyword evidence="4" id="KW-0493">Microtubule</keyword>
<comment type="subcellular location">
    <subcellularLocation>
        <location evidence="1">Cytoplasm</location>
        <location evidence="1">Cytoskeleton</location>
    </subcellularLocation>
</comment>
<dbReference type="FunFam" id="1.20.920.20:FF:000005">
    <property type="entry name" value="Dynein cytoplasmic 1 heavy chain 1"/>
    <property type="match status" value="1"/>
</dbReference>
<dbReference type="InterPro" id="IPR035706">
    <property type="entry name" value="AAA_9"/>
</dbReference>
<dbReference type="FunFam" id="3.40.50.300:FF:002655">
    <property type="entry name" value="Dynein cytoplasmic 1 heavy chain 1"/>
    <property type="match status" value="1"/>
</dbReference>
<dbReference type="InterPro" id="IPR042219">
    <property type="entry name" value="AAA_lid_11_sf"/>
</dbReference>
<evidence type="ECO:0000256" key="10">
    <source>
        <dbReference type="ARBA" id="ARBA00023175"/>
    </source>
</evidence>
<evidence type="ECO:0000256" key="4">
    <source>
        <dbReference type="ARBA" id="ARBA00022701"/>
    </source>
</evidence>
<keyword evidence="6" id="KW-0547">Nucleotide-binding</keyword>
<dbReference type="Gene3D" id="1.20.140.100">
    <property type="entry name" value="Dynein heavy chain, N-terminal domain 2"/>
    <property type="match status" value="1"/>
</dbReference>
<feature type="coiled-coil region" evidence="13">
    <location>
        <begin position="1208"/>
        <end position="1235"/>
    </location>
</feature>
<dbReference type="Pfam" id="PF12781">
    <property type="entry name" value="AAA_9"/>
    <property type="match status" value="2"/>
</dbReference>
<dbReference type="Pfam" id="PF03028">
    <property type="entry name" value="Dynein_heavy"/>
    <property type="match status" value="1"/>
</dbReference>
<dbReference type="FunFam" id="1.20.920.20:FF:000002">
    <property type="entry name" value="Cytoplasmic dynein 1 heavy chain"/>
    <property type="match status" value="1"/>
</dbReference>
<dbReference type="GO" id="GO:0051959">
    <property type="term" value="F:dynein light intermediate chain binding"/>
    <property type="evidence" value="ECO:0007669"/>
    <property type="project" value="InterPro"/>
</dbReference>
<evidence type="ECO:0000256" key="3">
    <source>
        <dbReference type="ARBA" id="ARBA00022490"/>
    </source>
</evidence>
<dbReference type="Gene3D" id="1.10.287.2620">
    <property type="match status" value="1"/>
</dbReference>
<dbReference type="FunFam" id="3.40.50.300:FF:000122">
    <property type="entry name" value="Cytoplasmic dynein 1 heavy chain"/>
    <property type="match status" value="2"/>
</dbReference>
<keyword evidence="3" id="KW-0963">Cytoplasm</keyword>
<dbReference type="Pfam" id="PF12774">
    <property type="entry name" value="AAA_6"/>
    <property type="match status" value="1"/>
</dbReference>
<feature type="coiled-coil region" evidence="13">
    <location>
        <begin position="3840"/>
        <end position="3940"/>
    </location>
</feature>
<dbReference type="Pfam" id="PF22597">
    <property type="entry name" value="DYN_lid"/>
    <property type="match status" value="1"/>
</dbReference>
<dbReference type="Gene3D" id="1.10.8.1220">
    <property type="match status" value="1"/>
</dbReference>
<dbReference type="InterPro" id="IPR041466">
    <property type="entry name" value="Dynein_AAA5_ext"/>
</dbReference>